<evidence type="ECO:0000313" key="16">
    <source>
        <dbReference type="Proteomes" id="UP000644441"/>
    </source>
</evidence>
<evidence type="ECO:0000256" key="5">
    <source>
        <dbReference type="ARBA" id="ARBA00022840"/>
    </source>
</evidence>
<dbReference type="RefSeq" id="WP_142947962.1">
    <property type="nucleotide sequence ID" value="NZ_ARXR01000005.1"/>
</dbReference>
<feature type="binding site" evidence="8">
    <location>
        <position position="178"/>
    </location>
    <ligand>
        <name>ATP</name>
        <dbReference type="ChEBI" id="CHEBI:30616"/>
    </ligand>
</feature>
<evidence type="ECO:0000256" key="1">
    <source>
        <dbReference type="ARBA" id="ARBA00006583"/>
    </source>
</evidence>
<dbReference type="InterPro" id="IPR020591">
    <property type="entry name" value="Chromosome_initiator_DnaA-like"/>
</dbReference>
<dbReference type="Pfam" id="PF08299">
    <property type="entry name" value="Bac_DnaA_C"/>
    <property type="match status" value="1"/>
</dbReference>
<dbReference type="GeneID" id="99765315"/>
<sequence>MSEELWNRCLTRLEDELPSQQFNMWIRPLQVTASEDGGELTLFAPNRFVVDWVRDKYVERISEVLGELKSGPLPQLRLEVGSSRAAPAPRQPEAGAARGRPADSRAAPVIEPRAKAVSPELGGAAKHRSNLNSGFTFLTFVEGKSNRMACAAAQQVAENPASHGYNPLLLYGGVGLGKTHLMHAVGNELMRRNPNAKVVYLHSERFVADMISALRNKTINEFKRFYRSVDALLIDDIQFFAGKEQSQEEFFHTFNALLENGQQIILTCDKFPKEVDGLEERLKSRFGWGLSQPLEPPELETRVAILKKKAEEARVELPNDAAFFIAQRIRSNVRELEGALRRVIAHVRFTGAQIDIGLIKEALKDLIALQARQISIDNIQRTVAEYYKIKVPDLHSPRRTRSVARPRQVAMALSKELTSHSLPEIGESFGGRDHTTVLHACRKVLELRESNPEIEEDYQNLLRTLTS</sequence>
<comment type="subcellular location">
    <subcellularLocation>
        <location evidence="8">Cytoplasm</location>
    </subcellularLocation>
</comment>
<feature type="binding site" evidence="8">
    <location>
        <position position="175"/>
    </location>
    <ligand>
        <name>ATP</name>
        <dbReference type="ChEBI" id="CHEBI:30616"/>
    </ligand>
</feature>
<evidence type="ECO:0000256" key="4">
    <source>
        <dbReference type="ARBA" id="ARBA00022741"/>
    </source>
</evidence>
<dbReference type="EMBL" id="ARXR01000005">
    <property type="protein sequence ID" value="MBF5052263.1"/>
    <property type="molecule type" value="Genomic_DNA"/>
</dbReference>
<dbReference type="InterPro" id="IPR013159">
    <property type="entry name" value="DnaA_C"/>
</dbReference>
<comment type="caution">
    <text evidence="15">The sequence shown here is derived from an EMBL/GenBank/DDBJ whole genome shotgun (WGS) entry which is preliminary data.</text>
</comment>
<dbReference type="InterPro" id="IPR003593">
    <property type="entry name" value="AAA+_ATPase"/>
</dbReference>
<protein>
    <recommendedName>
        <fullName evidence="8 9">Chromosomal replication initiator protein DnaA</fullName>
    </recommendedName>
</protein>
<dbReference type="Proteomes" id="UP000644441">
    <property type="component" value="Unassembled WGS sequence"/>
</dbReference>
<proteinExistence type="inferred from homology"/>
<evidence type="ECO:0000256" key="12">
    <source>
        <dbReference type="SAM" id="MobiDB-lite"/>
    </source>
</evidence>
<feature type="binding site" evidence="8">
    <location>
        <position position="177"/>
    </location>
    <ligand>
        <name>ATP</name>
        <dbReference type="ChEBI" id="CHEBI:30616"/>
    </ligand>
</feature>
<dbReference type="Gene3D" id="1.10.8.60">
    <property type="match status" value="1"/>
</dbReference>
<feature type="domain" description="Chromosomal replication initiator DnaA C-terminal" evidence="14">
    <location>
        <begin position="375"/>
        <end position="444"/>
    </location>
</feature>
<dbReference type="InterPro" id="IPR018312">
    <property type="entry name" value="Chromosome_initiator_DnaA_CS"/>
</dbReference>
<keyword evidence="5 8" id="KW-0067">ATP-binding</keyword>
<dbReference type="HAMAP" id="MF_00377">
    <property type="entry name" value="DnaA_bact"/>
    <property type="match status" value="1"/>
</dbReference>
<evidence type="ECO:0000256" key="8">
    <source>
        <dbReference type="HAMAP-Rule" id="MF_00377"/>
    </source>
</evidence>
<dbReference type="PANTHER" id="PTHR30050:SF2">
    <property type="entry name" value="CHROMOSOMAL REPLICATION INITIATOR PROTEIN DNAA"/>
    <property type="match status" value="1"/>
</dbReference>
<keyword evidence="7 8" id="KW-0238">DNA-binding</keyword>
<keyword evidence="4 8" id="KW-0547">Nucleotide-binding</keyword>
<evidence type="ECO:0000256" key="10">
    <source>
        <dbReference type="RuleBase" id="RU000577"/>
    </source>
</evidence>
<feature type="domain" description="AAA+ ATPase" evidence="13">
    <location>
        <begin position="164"/>
        <end position="294"/>
    </location>
</feature>
<feature type="region of interest" description="Domain I, interacts with DnaA modulators" evidence="8">
    <location>
        <begin position="1"/>
        <end position="86"/>
    </location>
</feature>
<dbReference type="Gene3D" id="1.10.1750.10">
    <property type="match status" value="1"/>
</dbReference>
<dbReference type="Pfam" id="PF11638">
    <property type="entry name" value="DnaA_N"/>
    <property type="match status" value="1"/>
</dbReference>
<dbReference type="SMART" id="SM00382">
    <property type="entry name" value="AAA"/>
    <property type="match status" value="1"/>
</dbReference>
<comment type="domain">
    <text evidence="8">Domain I is involved in oligomerization and binding regulators, domain II is flexibile and of varying length in different bacteria, domain III forms the AAA+ region, while domain IV binds dsDNA.</text>
</comment>
<dbReference type="InterPro" id="IPR027417">
    <property type="entry name" value="P-loop_NTPase"/>
</dbReference>
<dbReference type="Gene3D" id="3.40.50.300">
    <property type="entry name" value="P-loop containing nucleotide triphosphate hydrolases"/>
    <property type="match status" value="1"/>
</dbReference>
<dbReference type="InterPro" id="IPR001957">
    <property type="entry name" value="Chromosome_initiator_DnaA"/>
</dbReference>
<dbReference type="PROSITE" id="PS01008">
    <property type="entry name" value="DNAA"/>
    <property type="match status" value="1"/>
</dbReference>
<dbReference type="CDD" id="cd00009">
    <property type="entry name" value="AAA"/>
    <property type="match status" value="1"/>
</dbReference>
<comment type="caution">
    <text evidence="8">Lacks conserved residue(s) required for the propagation of feature annotation.</text>
</comment>
<dbReference type="PANTHER" id="PTHR30050">
    <property type="entry name" value="CHROMOSOMAL REPLICATION INITIATOR PROTEIN DNAA"/>
    <property type="match status" value="1"/>
</dbReference>
<organism evidence="15 16">
    <name type="scientific">Alloalcanivorax venustensis ISO4</name>
    <dbReference type="NCBI Taxonomy" id="1177184"/>
    <lineage>
        <taxon>Bacteria</taxon>
        <taxon>Pseudomonadati</taxon>
        <taxon>Pseudomonadota</taxon>
        <taxon>Gammaproteobacteria</taxon>
        <taxon>Oceanospirillales</taxon>
        <taxon>Alcanivoracaceae</taxon>
        <taxon>Alloalcanivorax</taxon>
    </lineage>
</organism>
<dbReference type="SUPFAM" id="SSF48295">
    <property type="entry name" value="TrpR-like"/>
    <property type="match status" value="1"/>
</dbReference>
<evidence type="ECO:0000256" key="11">
    <source>
        <dbReference type="RuleBase" id="RU004227"/>
    </source>
</evidence>
<feature type="region of interest" description="Domain IV, binds dsDNA" evidence="8">
    <location>
        <begin position="348"/>
        <end position="467"/>
    </location>
</feature>
<dbReference type="Pfam" id="PF00308">
    <property type="entry name" value="Bac_DnaA"/>
    <property type="match status" value="1"/>
</dbReference>
<dbReference type="InterPro" id="IPR038454">
    <property type="entry name" value="DnaA_N_sf"/>
</dbReference>
<dbReference type="SUPFAM" id="SSF52540">
    <property type="entry name" value="P-loop containing nucleoside triphosphate hydrolases"/>
    <property type="match status" value="1"/>
</dbReference>
<evidence type="ECO:0000256" key="9">
    <source>
        <dbReference type="NCBIfam" id="TIGR00362"/>
    </source>
</evidence>
<evidence type="ECO:0000259" key="14">
    <source>
        <dbReference type="SMART" id="SM00760"/>
    </source>
</evidence>
<dbReference type="InterPro" id="IPR010921">
    <property type="entry name" value="Trp_repressor/repl_initiator"/>
</dbReference>
<evidence type="ECO:0000256" key="2">
    <source>
        <dbReference type="ARBA" id="ARBA00022490"/>
    </source>
</evidence>
<name>A0ABS0ADN9_9GAMM</name>
<keyword evidence="2 8" id="KW-0963">Cytoplasm</keyword>
<keyword evidence="16" id="KW-1185">Reference proteome</keyword>
<reference evidence="15 16" key="1">
    <citation type="submission" date="2012-09" db="EMBL/GenBank/DDBJ databases">
        <title>Genome Sequence of alkane-degrading Bacterium Alcanivorax venustensis ISO4.</title>
        <authorList>
            <person name="Lai Q."/>
            <person name="Shao Z."/>
        </authorList>
    </citation>
    <scope>NUCLEOTIDE SEQUENCE [LARGE SCALE GENOMIC DNA]</scope>
    <source>
        <strain evidence="15 16">ISO4</strain>
    </source>
</reference>
<evidence type="ECO:0000256" key="7">
    <source>
        <dbReference type="ARBA" id="ARBA00023125"/>
    </source>
</evidence>
<dbReference type="SMART" id="SM00760">
    <property type="entry name" value="Bac_DnaA_C"/>
    <property type="match status" value="1"/>
</dbReference>
<comment type="function">
    <text evidence="8 10">Plays an essential role in the initiation and regulation of chromosomal replication. ATP-DnaA binds to the origin of replication (oriC) to initiate formation of the DNA replication initiation complex once per cell cycle. Binds the DnaA box (a 9 base pair repeat at the origin) and separates the double-stranded (ds)DNA. Forms a right-handed helical filament on oriC DNA; dsDNA binds to the exterior of the filament while single-stranded (ss)DNA is stabiized in the filament's interior. The ATP-DnaA-oriC complex binds and stabilizes one strand of the AT-rich DNA unwinding element (DUE), permitting loading of DNA polymerase. After initiation quickly degrades to an ADP-DnaA complex that is not apt for DNA replication. Binds acidic phospholipids.</text>
</comment>
<feature type="region of interest" description="Disordered" evidence="12">
    <location>
        <begin position="82"/>
        <end position="106"/>
    </location>
</feature>
<dbReference type="Gene3D" id="3.30.300.180">
    <property type="match status" value="1"/>
</dbReference>
<comment type="similarity">
    <text evidence="1 8 11">Belongs to the DnaA family.</text>
</comment>
<feature type="binding site" evidence="8">
    <location>
        <position position="179"/>
    </location>
    <ligand>
        <name>ATP</name>
        <dbReference type="ChEBI" id="CHEBI:30616"/>
    </ligand>
</feature>
<keyword evidence="6 8" id="KW-0446">Lipid-binding</keyword>
<dbReference type="InterPro" id="IPR024633">
    <property type="entry name" value="DnaA_N_dom"/>
</dbReference>
<keyword evidence="3 8" id="KW-0235">DNA replication</keyword>
<evidence type="ECO:0000259" key="13">
    <source>
        <dbReference type="SMART" id="SM00382"/>
    </source>
</evidence>
<evidence type="ECO:0000256" key="6">
    <source>
        <dbReference type="ARBA" id="ARBA00023121"/>
    </source>
</evidence>
<dbReference type="CDD" id="cd06571">
    <property type="entry name" value="Bac_DnaA_C"/>
    <property type="match status" value="1"/>
</dbReference>
<comment type="subunit">
    <text evidence="8">Oligomerizes as a right-handed, spiral filament on DNA at oriC.</text>
</comment>
<dbReference type="InterPro" id="IPR013317">
    <property type="entry name" value="DnaA_dom"/>
</dbReference>
<evidence type="ECO:0000313" key="15">
    <source>
        <dbReference type="EMBL" id="MBF5052263.1"/>
    </source>
</evidence>
<evidence type="ECO:0000256" key="3">
    <source>
        <dbReference type="ARBA" id="ARBA00022705"/>
    </source>
</evidence>
<accession>A0ABS0ADN9</accession>
<dbReference type="PRINTS" id="PR00051">
    <property type="entry name" value="DNAA"/>
</dbReference>
<gene>
    <name evidence="8" type="primary">dnaA</name>
    <name evidence="15" type="ORF">ISO4_00865</name>
</gene>
<dbReference type="NCBIfam" id="TIGR00362">
    <property type="entry name" value="DnaA"/>
    <property type="match status" value="1"/>
</dbReference>